<dbReference type="EMBL" id="CP006850">
    <property type="protein sequence ID" value="AHH18662.1"/>
    <property type="molecule type" value="Genomic_DNA"/>
</dbReference>
<proteinExistence type="predicted"/>
<dbReference type="InterPro" id="IPR005152">
    <property type="entry name" value="Lipase_secreted"/>
</dbReference>
<reference evidence="1 2" key="1">
    <citation type="journal article" date="2014" name="Appl. Environ. Microbiol.">
        <title>Insights into the Microbial Degradation of Rubber and Gutta-Percha by Analysis of the Complete Genome of Nocardia nova SH22a.</title>
        <authorList>
            <person name="Luo Q."/>
            <person name="Hiessl S."/>
            <person name="Poehlein A."/>
            <person name="Daniel R."/>
            <person name="Steinbuchel A."/>
        </authorList>
    </citation>
    <scope>NUCLEOTIDE SEQUENCE [LARGE SCALE GENOMIC DNA]</scope>
    <source>
        <strain evidence="1">SH22a</strain>
    </source>
</reference>
<protein>
    <submittedName>
        <fullName evidence="1">Alpha/beta hydrolase family protein</fullName>
    </submittedName>
</protein>
<name>W5THG2_9NOCA</name>
<dbReference type="SUPFAM" id="SSF53474">
    <property type="entry name" value="alpha/beta-Hydrolases"/>
    <property type="match status" value="1"/>
</dbReference>
<dbReference type="GO" id="GO:0004806">
    <property type="term" value="F:triacylglycerol lipase activity"/>
    <property type="evidence" value="ECO:0007669"/>
    <property type="project" value="InterPro"/>
</dbReference>
<dbReference type="RefSeq" id="WP_038553825.1">
    <property type="nucleotide sequence ID" value="NZ_CP006850.1"/>
</dbReference>
<dbReference type="eggNOG" id="COG1073">
    <property type="taxonomic scope" value="Bacteria"/>
</dbReference>
<evidence type="ECO:0000313" key="2">
    <source>
        <dbReference type="Proteomes" id="UP000019150"/>
    </source>
</evidence>
<dbReference type="AlphaFoldDB" id="W5THG2"/>
<dbReference type="Gene3D" id="1.10.260.160">
    <property type="match status" value="1"/>
</dbReference>
<dbReference type="GO" id="GO:0016042">
    <property type="term" value="P:lipid catabolic process"/>
    <property type="evidence" value="ECO:0007669"/>
    <property type="project" value="InterPro"/>
</dbReference>
<dbReference type="PIRSF" id="PIRSF029171">
    <property type="entry name" value="Esterase_LipA"/>
    <property type="match status" value="1"/>
</dbReference>
<keyword evidence="2" id="KW-1185">Reference proteome</keyword>
<dbReference type="KEGG" id="nno:NONO_c38780"/>
<dbReference type="PANTHER" id="PTHR34853">
    <property type="match status" value="1"/>
</dbReference>
<dbReference type="OrthoDB" id="4857813at2"/>
<dbReference type="Gene3D" id="3.40.50.1820">
    <property type="entry name" value="alpha/beta hydrolase"/>
    <property type="match status" value="1"/>
</dbReference>
<dbReference type="InterPro" id="IPR029058">
    <property type="entry name" value="AB_hydrolase_fold"/>
</dbReference>
<organism evidence="1 2">
    <name type="scientific">Nocardia nova SH22a</name>
    <dbReference type="NCBI Taxonomy" id="1415166"/>
    <lineage>
        <taxon>Bacteria</taxon>
        <taxon>Bacillati</taxon>
        <taxon>Actinomycetota</taxon>
        <taxon>Actinomycetes</taxon>
        <taxon>Mycobacteriales</taxon>
        <taxon>Nocardiaceae</taxon>
        <taxon>Nocardia</taxon>
    </lineage>
</organism>
<dbReference type="STRING" id="1415166.NONO_c38780"/>
<dbReference type="PANTHER" id="PTHR34853:SF1">
    <property type="entry name" value="LIPASE 5"/>
    <property type="match status" value="1"/>
</dbReference>
<evidence type="ECO:0000313" key="1">
    <source>
        <dbReference type="EMBL" id="AHH18662.1"/>
    </source>
</evidence>
<accession>W5THG2</accession>
<keyword evidence="1" id="KW-0378">Hydrolase</keyword>
<sequence length="410" mass="42926">MGTAYDEPRTGPLARLAAVLTCAAAALALTACEQHDESAKYARGELLSSEPLLSMDAAQAGDYVRQHGFDAAAVRFGVDAYRVLYRSTDDSGSDTVASGIAAFPRTQGDPELPVTMYLHGTNPVRTAAASVADSPDRAAVVLLAGSGRATTAPDYQGLGLGRGAPAYLIAGPTVRTAVDGLTASRALAHQQDRQLRRRVDVTGFSQGAHAAIPVARALQDGSDPQSSAGAVAAVAGPHDLFGTELEAALDGRLNPHEATLYLAYFTTSWNRTYHLYASPGEAFNPPYDRKTDALFDGSHSLDEIIPALPGSPGELLRPDFIRKLLHPSGNLARAVADNDDLCVGAHLHGPVKLFHGTADTDVAYANSERCRDSLAASGTQVELVDAGSLDHTGTALSSFPAIAAWLEELS</sequence>
<gene>
    <name evidence="1" type="ORF">NONO_c38780</name>
</gene>
<dbReference type="PATRIC" id="fig|1415166.3.peg.3979"/>
<dbReference type="HOGENOM" id="CLU_039051_1_0_11"/>
<dbReference type="Proteomes" id="UP000019150">
    <property type="component" value="Chromosome"/>
</dbReference>